<evidence type="ECO:0000256" key="4">
    <source>
        <dbReference type="ARBA" id="ARBA00023163"/>
    </source>
</evidence>
<dbReference type="SUPFAM" id="SSF46785">
    <property type="entry name" value="Winged helix' DNA-binding domain"/>
    <property type="match status" value="1"/>
</dbReference>
<dbReference type="InterPro" id="IPR058163">
    <property type="entry name" value="LysR-type_TF_proteobact-type"/>
</dbReference>
<sequence>MGERLPSLPALRVFEAAGRLLSFTRAAAELNVTQAAVSHQIRALEQQLGQPLFRRSTRRLELTAAGRLLLPAAASAFSTLERAVAELGRARAMLGITTSPFFGARWLAPRLARFAGRHPDIDVSVRHTQAVLDLAAEGLDLAIRSGRGYWPGVEAELLVPMDLVPAAAPAVAARLGPDARTAIAGATLLHNETREEWADWLRVAGLDPHLSEQGPVFDDEHVLVEAAQSGQGVALVAPGVVAKEFEAGALVEVADLAIESCGYYLVYRPGGLDVPKLAAFRDFLMAEAGRGAPPPRRAWGKNVLPPGAKML</sequence>
<dbReference type="InterPro" id="IPR036388">
    <property type="entry name" value="WH-like_DNA-bd_sf"/>
</dbReference>
<keyword evidence="4" id="KW-0804">Transcription</keyword>
<dbReference type="PRINTS" id="PR00039">
    <property type="entry name" value="HTHLYSR"/>
</dbReference>
<dbReference type="PROSITE" id="PS50931">
    <property type="entry name" value="HTH_LYSR"/>
    <property type="match status" value="1"/>
</dbReference>
<name>A0ABU0JF75_9HYPH</name>
<keyword evidence="2" id="KW-0805">Transcription regulation</keyword>
<keyword evidence="3" id="KW-0238">DNA-binding</keyword>
<evidence type="ECO:0000256" key="1">
    <source>
        <dbReference type="ARBA" id="ARBA00009437"/>
    </source>
</evidence>
<dbReference type="Pfam" id="PF00126">
    <property type="entry name" value="HTH_1"/>
    <property type="match status" value="1"/>
</dbReference>
<evidence type="ECO:0000256" key="3">
    <source>
        <dbReference type="ARBA" id="ARBA00023125"/>
    </source>
</evidence>
<dbReference type="CDD" id="cd08432">
    <property type="entry name" value="PBP2_GcdR_TrpI_HvrB_AmpR_like"/>
    <property type="match status" value="1"/>
</dbReference>
<organism evidence="6 7">
    <name type="scientific">Labrys wisconsinensis</name>
    <dbReference type="NCBI Taxonomy" id="425677"/>
    <lineage>
        <taxon>Bacteria</taxon>
        <taxon>Pseudomonadati</taxon>
        <taxon>Pseudomonadota</taxon>
        <taxon>Alphaproteobacteria</taxon>
        <taxon>Hyphomicrobiales</taxon>
        <taxon>Xanthobacteraceae</taxon>
        <taxon>Labrys</taxon>
    </lineage>
</organism>
<dbReference type="Gene3D" id="3.40.190.10">
    <property type="entry name" value="Periplasmic binding protein-like II"/>
    <property type="match status" value="2"/>
</dbReference>
<keyword evidence="7" id="KW-1185">Reference proteome</keyword>
<dbReference type="EMBL" id="JAUSVX010000014">
    <property type="protein sequence ID" value="MDQ0472929.1"/>
    <property type="molecule type" value="Genomic_DNA"/>
</dbReference>
<dbReference type="InterPro" id="IPR036390">
    <property type="entry name" value="WH_DNA-bd_sf"/>
</dbReference>
<accession>A0ABU0JF75</accession>
<dbReference type="RefSeq" id="WP_307280485.1">
    <property type="nucleotide sequence ID" value="NZ_JAUSVX010000014.1"/>
</dbReference>
<dbReference type="Gene3D" id="1.10.10.10">
    <property type="entry name" value="Winged helix-like DNA-binding domain superfamily/Winged helix DNA-binding domain"/>
    <property type="match status" value="1"/>
</dbReference>
<dbReference type="Pfam" id="PF03466">
    <property type="entry name" value="LysR_substrate"/>
    <property type="match status" value="1"/>
</dbReference>
<evidence type="ECO:0000313" key="6">
    <source>
        <dbReference type="EMBL" id="MDQ0472929.1"/>
    </source>
</evidence>
<evidence type="ECO:0000259" key="5">
    <source>
        <dbReference type="PROSITE" id="PS50931"/>
    </source>
</evidence>
<dbReference type="InterPro" id="IPR005119">
    <property type="entry name" value="LysR_subst-bd"/>
</dbReference>
<feature type="domain" description="HTH lysR-type" evidence="5">
    <location>
        <begin position="6"/>
        <end position="63"/>
    </location>
</feature>
<protein>
    <submittedName>
        <fullName evidence="6">LysR family glycine cleavage system transcriptional activator</fullName>
    </submittedName>
</protein>
<dbReference type="PANTHER" id="PTHR30537:SF26">
    <property type="entry name" value="GLYCINE CLEAVAGE SYSTEM TRANSCRIPTIONAL ACTIVATOR"/>
    <property type="match status" value="1"/>
</dbReference>
<reference evidence="6 7" key="1">
    <citation type="submission" date="2023-07" db="EMBL/GenBank/DDBJ databases">
        <title>Genomic Encyclopedia of Type Strains, Phase IV (KMG-IV): sequencing the most valuable type-strain genomes for metagenomic binning, comparative biology and taxonomic classification.</title>
        <authorList>
            <person name="Goeker M."/>
        </authorList>
    </citation>
    <scope>NUCLEOTIDE SEQUENCE [LARGE SCALE GENOMIC DNA]</scope>
    <source>
        <strain evidence="6 7">DSM 19619</strain>
    </source>
</reference>
<evidence type="ECO:0000256" key="2">
    <source>
        <dbReference type="ARBA" id="ARBA00023015"/>
    </source>
</evidence>
<dbReference type="SUPFAM" id="SSF53850">
    <property type="entry name" value="Periplasmic binding protein-like II"/>
    <property type="match status" value="1"/>
</dbReference>
<comment type="caution">
    <text evidence="6">The sequence shown here is derived from an EMBL/GenBank/DDBJ whole genome shotgun (WGS) entry which is preliminary data.</text>
</comment>
<dbReference type="Proteomes" id="UP001242480">
    <property type="component" value="Unassembled WGS sequence"/>
</dbReference>
<comment type="similarity">
    <text evidence="1">Belongs to the LysR transcriptional regulatory family.</text>
</comment>
<dbReference type="PANTHER" id="PTHR30537">
    <property type="entry name" value="HTH-TYPE TRANSCRIPTIONAL REGULATOR"/>
    <property type="match status" value="1"/>
</dbReference>
<proteinExistence type="inferred from homology"/>
<gene>
    <name evidence="6" type="ORF">QO011_005962</name>
</gene>
<dbReference type="InterPro" id="IPR000847">
    <property type="entry name" value="LysR_HTH_N"/>
</dbReference>
<evidence type="ECO:0000313" key="7">
    <source>
        <dbReference type="Proteomes" id="UP001242480"/>
    </source>
</evidence>